<comment type="caution">
    <text evidence="7">The sequence shown here is derived from an EMBL/GenBank/DDBJ whole genome shotgun (WGS) entry which is preliminary data.</text>
</comment>
<dbReference type="InterPro" id="IPR003331">
    <property type="entry name" value="UDP_GlcNAc_Epimerase_2_dom"/>
</dbReference>
<dbReference type="PANTHER" id="PTHR43174">
    <property type="entry name" value="UDP-N-ACETYLGLUCOSAMINE 2-EPIMERASE"/>
    <property type="match status" value="1"/>
</dbReference>
<dbReference type="SUPFAM" id="SSF53756">
    <property type="entry name" value="UDP-Glycosyltransferase/glycogen phosphorylase"/>
    <property type="match status" value="1"/>
</dbReference>
<dbReference type="EC" id="5.1.3.14" evidence="3"/>
<dbReference type="NCBIfam" id="TIGR00236">
    <property type="entry name" value="wecB"/>
    <property type="match status" value="1"/>
</dbReference>
<comment type="similarity">
    <text evidence="2 5">Belongs to the UDP-N-acetylglucosamine 2-epimerase family.</text>
</comment>
<accession>A0AB73ADN0</accession>
<name>A0AB73ADN0_ENTFC</name>
<dbReference type="FunFam" id="3.40.50.2000:FF:000043">
    <property type="entry name" value="UDP-N-acetylglucosamine 2-epimerase"/>
    <property type="match status" value="1"/>
</dbReference>
<evidence type="ECO:0000256" key="2">
    <source>
        <dbReference type="ARBA" id="ARBA00038209"/>
    </source>
</evidence>
<proteinExistence type="inferred from homology"/>
<protein>
    <recommendedName>
        <fullName evidence="3">UDP-N-acetylglucosamine 2-epimerase (non-hydrolyzing)</fullName>
        <ecNumber evidence="3">5.1.3.14</ecNumber>
    </recommendedName>
    <alternativeName>
        <fullName evidence="4">UDP-GlcNAc-2-epimerase</fullName>
    </alternativeName>
</protein>
<dbReference type="Pfam" id="PF02350">
    <property type="entry name" value="Epimerase_2"/>
    <property type="match status" value="1"/>
</dbReference>
<evidence type="ECO:0000256" key="4">
    <source>
        <dbReference type="ARBA" id="ARBA00079400"/>
    </source>
</evidence>
<dbReference type="GO" id="GO:0008761">
    <property type="term" value="F:UDP-N-acetylglucosamine 2-epimerase activity"/>
    <property type="evidence" value="ECO:0007669"/>
    <property type="project" value="UniProtKB-EC"/>
</dbReference>
<evidence type="ECO:0000256" key="1">
    <source>
        <dbReference type="ARBA" id="ARBA00023235"/>
    </source>
</evidence>
<dbReference type="AlphaFoldDB" id="A0AB73ADN0"/>
<evidence type="ECO:0000313" key="8">
    <source>
        <dbReference type="Proteomes" id="UP000014622"/>
    </source>
</evidence>
<feature type="domain" description="UDP-N-acetylglucosamine 2-epimerase" evidence="6">
    <location>
        <begin position="24"/>
        <end position="363"/>
    </location>
</feature>
<dbReference type="InterPro" id="IPR029767">
    <property type="entry name" value="WecB-like"/>
</dbReference>
<evidence type="ECO:0000313" key="7">
    <source>
        <dbReference type="EMBL" id="EPI16763.1"/>
    </source>
</evidence>
<reference evidence="7 8" key="1">
    <citation type="submission" date="2013-06" db="EMBL/GenBank/DDBJ databases">
        <authorList>
            <person name="Weinstock G."/>
            <person name="Sodergren E."/>
            <person name="Lobos E.A."/>
            <person name="Fulton L."/>
            <person name="Fulton R."/>
            <person name="Courtney L."/>
            <person name="Fronick C."/>
            <person name="O'Laughlin M."/>
            <person name="Godfrey J."/>
            <person name="Wilson R.M."/>
            <person name="Miner T."/>
            <person name="Farmer C."/>
            <person name="Delehaunty K."/>
            <person name="Cordes M."/>
            <person name="Minx P."/>
            <person name="Tomlinson C."/>
            <person name="Chen J."/>
            <person name="Wollam A."/>
            <person name="Pepin K.H."/>
            <person name="Bhonagiri V."/>
            <person name="Zhang X."/>
            <person name="Warren W."/>
            <person name="Mitreva M."/>
            <person name="Mardis E.R."/>
            <person name="Wilson R.K."/>
        </authorList>
    </citation>
    <scope>NUCLEOTIDE SEQUENCE [LARGE SCALE GENOMIC DNA]</scope>
    <source>
        <strain evidence="7 8">SD2A-2</strain>
    </source>
</reference>
<organism evidence="7 8">
    <name type="scientific">Enterococcus faecium SD2A-2</name>
    <dbReference type="NCBI Taxonomy" id="1244154"/>
    <lineage>
        <taxon>Bacteria</taxon>
        <taxon>Bacillati</taxon>
        <taxon>Bacillota</taxon>
        <taxon>Bacilli</taxon>
        <taxon>Lactobacillales</taxon>
        <taxon>Enterococcaceae</taxon>
        <taxon>Enterococcus</taxon>
    </lineage>
</organism>
<sequence>MTPKKIMTVFGTRPEAIKMAPVVKALAADERFESVVVITAQHRQMLDQVLATFQLVPDYDLDLMTTGQTLSDLTARVLTELTPLLLREQPDMVLVHGDTATTFAAALAAYYGKIPVGHVEAGLRTYDKFAPFPEEGNRQLVDVLADVYFAPTAASRDNLLAEGRMSERIFVTGNTAIDAMQETLAQPFCDELLEKLAGRQVILVTMHRRENLGEPMHQVFRALKRVLTRYPQAAVVFPVHANPLVRKIVAKELTGVDSVYLIEPLEAAAFQHYLKASFLVVTDSGGVQEEAPSLGVPVLVLRETTERPEGVAAGNLRLVGTDEERVAAAITELFEDAAAYERMAQAHNPYGDGLASQRILQGLAYVLGVSEKRPREFISKG</sequence>
<evidence type="ECO:0000259" key="6">
    <source>
        <dbReference type="Pfam" id="PF02350"/>
    </source>
</evidence>
<evidence type="ECO:0000256" key="5">
    <source>
        <dbReference type="RuleBase" id="RU003513"/>
    </source>
</evidence>
<gene>
    <name evidence="7" type="ORF">D356_00057</name>
</gene>
<dbReference type="PANTHER" id="PTHR43174:SF2">
    <property type="entry name" value="UDP-N-ACETYLGLUCOSAMINE 2-EPIMERASE"/>
    <property type="match status" value="1"/>
</dbReference>
<dbReference type="Gene3D" id="3.40.50.2000">
    <property type="entry name" value="Glycogen Phosphorylase B"/>
    <property type="match status" value="2"/>
</dbReference>
<dbReference type="CDD" id="cd03786">
    <property type="entry name" value="GTB_UDP-GlcNAc_2-Epimerase"/>
    <property type="match status" value="1"/>
</dbReference>
<dbReference type="Proteomes" id="UP000014622">
    <property type="component" value="Unassembled WGS sequence"/>
</dbReference>
<dbReference type="RefSeq" id="WP_016628559.1">
    <property type="nucleotide sequence ID" value="NZ_KE352026.1"/>
</dbReference>
<dbReference type="EMBL" id="ATIT01000006">
    <property type="protein sequence ID" value="EPI16763.1"/>
    <property type="molecule type" value="Genomic_DNA"/>
</dbReference>
<evidence type="ECO:0000256" key="3">
    <source>
        <dbReference type="ARBA" id="ARBA00038858"/>
    </source>
</evidence>
<keyword evidence="1 5" id="KW-0413">Isomerase</keyword>